<dbReference type="SUPFAM" id="SSF55486">
    <property type="entry name" value="Metalloproteases ('zincins'), catalytic domain"/>
    <property type="match status" value="1"/>
</dbReference>
<protein>
    <submittedName>
        <fullName evidence="2">Neutral zinc metallopeptidase</fullName>
    </submittedName>
</protein>
<name>A0A9X1Q0F0_STRM4</name>
<evidence type="ECO:0000313" key="3">
    <source>
        <dbReference type="Proteomes" id="UP001139384"/>
    </source>
</evidence>
<dbReference type="InterPro" id="IPR007343">
    <property type="entry name" value="Uncharacterised_pept_Zn_put"/>
</dbReference>
<dbReference type="AlphaFoldDB" id="A0A9X1Q0F0"/>
<evidence type="ECO:0000313" key="2">
    <source>
        <dbReference type="EMBL" id="MCF1595805.1"/>
    </source>
</evidence>
<dbReference type="Pfam" id="PF04228">
    <property type="entry name" value="Zn_peptidase"/>
    <property type="match status" value="1"/>
</dbReference>
<keyword evidence="3" id="KW-1185">Reference proteome</keyword>
<proteinExistence type="predicted"/>
<feature type="chain" id="PRO_5040792118" evidence="1">
    <location>
        <begin position="28"/>
        <end position="220"/>
    </location>
</feature>
<dbReference type="EMBL" id="JAKEIP010000076">
    <property type="protein sequence ID" value="MCF1595805.1"/>
    <property type="molecule type" value="Genomic_DNA"/>
</dbReference>
<reference evidence="2" key="1">
    <citation type="submission" date="2022-01" db="EMBL/GenBank/DDBJ databases">
        <title>Draft Genome Sequences of Seven Type Strains of the Genus Streptomyces.</title>
        <authorList>
            <person name="Aziz S."/>
            <person name="Coretto E."/>
            <person name="Chronakova A."/>
            <person name="Sproer C."/>
            <person name="Huber K."/>
            <person name="Nouioui I."/>
            <person name="Gross H."/>
        </authorList>
    </citation>
    <scope>NUCLEOTIDE SEQUENCE</scope>
    <source>
        <strain evidence="2">DSM 103493</strain>
    </source>
</reference>
<evidence type="ECO:0000256" key="1">
    <source>
        <dbReference type="SAM" id="SignalP"/>
    </source>
</evidence>
<feature type="signal peptide" evidence="1">
    <location>
        <begin position="1"/>
        <end position="27"/>
    </location>
</feature>
<gene>
    <name evidence="2" type="ORF">L0P92_19805</name>
</gene>
<accession>A0A9X1Q0F0</accession>
<dbReference type="RefSeq" id="WP_234764128.1">
    <property type="nucleotide sequence ID" value="NZ_JAKEIP010000076.1"/>
</dbReference>
<sequence>MSRTFRMRLCAAVIAPILVLSGGYAYAAPAKYGDPMQEDIDAAVQGVDEFWKKHWSDYFTESYTSPQVLGLYDGTAADAPTCDGVPLEAGNAVYCPSEDFLAWDVGLMKEGYATGDSYVYFVVAHEWGHAIQSRLDVTLQEVSTELQADCIAGAELQGAQEDESIVFEEGDAAELEQAIHSVSDQLPWTNPEDHGDANQRTKAFVRGLNGGVNACLPLTA</sequence>
<dbReference type="Proteomes" id="UP001139384">
    <property type="component" value="Unassembled WGS sequence"/>
</dbReference>
<keyword evidence="1" id="KW-0732">Signal</keyword>
<organism evidence="2 3">
    <name type="scientific">Streptomyces muensis</name>
    <dbReference type="NCBI Taxonomy" id="1077944"/>
    <lineage>
        <taxon>Bacteria</taxon>
        <taxon>Bacillati</taxon>
        <taxon>Actinomycetota</taxon>
        <taxon>Actinomycetes</taxon>
        <taxon>Kitasatosporales</taxon>
        <taxon>Streptomycetaceae</taxon>
        <taxon>Streptomyces</taxon>
    </lineage>
</organism>
<comment type="caution">
    <text evidence="2">The sequence shown here is derived from an EMBL/GenBank/DDBJ whole genome shotgun (WGS) entry which is preliminary data.</text>
</comment>